<reference evidence="3 4" key="1">
    <citation type="journal article" date="2020" name="IScience">
        <title>Genome Sequencing of the Endangered Kingdonia uniflora (Circaeasteraceae, Ranunculales) Reveals Potential Mechanisms of Evolutionary Specialization.</title>
        <authorList>
            <person name="Sun Y."/>
            <person name="Deng T."/>
            <person name="Zhang A."/>
            <person name="Moore M.J."/>
            <person name="Landis J.B."/>
            <person name="Lin N."/>
            <person name="Zhang H."/>
            <person name="Zhang X."/>
            <person name="Huang J."/>
            <person name="Zhang X."/>
            <person name="Sun H."/>
            <person name="Wang H."/>
        </authorList>
    </citation>
    <scope>NUCLEOTIDE SEQUENCE [LARGE SCALE GENOMIC DNA]</scope>
    <source>
        <strain evidence="3">TB1705</strain>
        <tissue evidence="3">Leaf</tissue>
    </source>
</reference>
<evidence type="ECO:0000256" key="1">
    <source>
        <dbReference type="ARBA" id="ARBA00022448"/>
    </source>
</evidence>
<gene>
    <name evidence="3" type="ORF">GIB67_009699</name>
</gene>
<keyword evidence="2" id="KW-0472">Membrane</keyword>
<accession>A0A7J7LBD1</accession>
<dbReference type="OrthoDB" id="66620at2759"/>
<sequence length="130" mass="15172">MFLLYMLFMILTFTYFTFYRMMAVILTPSPHLAAVVSSAFYSFWKLLSGFLVPKPDGGYGLIWLLQFCCIVTIDLHFFSHRWSPLTKFESTSPSVCINMADSQVLELEEPPTQWRNLSKNFEFISPYLKL</sequence>
<feature type="transmembrane region" description="Helical" evidence="2">
    <location>
        <begin position="6"/>
        <end position="25"/>
    </location>
</feature>
<keyword evidence="2" id="KW-1133">Transmembrane helix</keyword>
<proteinExistence type="predicted"/>
<name>A0A7J7LBD1_9MAGN</name>
<dbReference type="PANTHER" id="PTHR19241">
    <property type="entry name" value="ATP-BINDING CASSETTE TRANSPORTER"/>
    <property type="match status" value="1"/>
</dbReference>
<organism evidence="3 4">
    <name type="scientific">Kingdonia uniflora</name>
    <dbReference type="NCBI Taxonomy" id="39325"/>
    <lineage>
        <taxon>Eukaryota</taxon>
        <taxon>Viridiplantae</taxon>
        <taxon>Streptophyta</taxon>
        <taxon>Embryophyta</taxon>
        <taxon>Tracheophyta</taxon>
        <taxon>Spermatophyta</taxon>
        <taxon>Magnoliopsida</taxon>
        <taxon>Ranunculales</taxon>
        <taxon>Circaeasteraceae</taxon>
        <taxon>Kingdonia</taxon>
    </lineage>
</organism>
<dbReference type="AlphaFoldDB" id="A0A7J7LBD1"/>
<protein>
    <submittedName>
        <fullName evidence="3">Uncharacterized protein</fullName>
    </submittedName>
</protein>
<dbReference type="Proteomes" id="UP000541444">
    <property type="component" value="Unassembled WGS sequence"/>
</dbReference>
<dbReference type="EMBL" id="JACGCM010002435">
    <property type="protein sequence ID" value="KAF6139852.1"/>
    <property type="molecule type" value="Genomic_DNA"/>
</dbReference>
<keyword evidence="2" id="KW-0812">Transmembrane</keyword>
<evidence type="ECO:0000313" key="3">
    <source>
        <dbReference type="EMBL" id="KAF6139852.1"/>
    </source>
</evidence>
<evidence type="ECO:0000256" key="2">
    <source>
        <dbReference type="SAM" id="Phobius"/>
    </source>
</evidence>
<comment type="caution">
    <text evidence="3">The sequence shown here is derived from an EMBL/GenBank/DDBJ whole genome shotgun (WGS) entry which is preliminary data.</text>
</comment>
<feature type="transmembrane region" description="Helical" evidence="2">
    <location>
        <begin position="58"/>
        <end position="78"/>
    </location>
</feature>
<evidence type="ECO:0000313" key="4">
    <source>
        <dbReference type="Proteomes" id="UP000541444"/>
    </source>
</evidence>
<keyword evidence="4" id="KW-1185">Reference proteome</keyword>
<keyword evidence="1" id="KW-0813">Transport</keyword>